<dbReference type="InterPro" id="IPR002220">
    <property type="entry name" value="DapA-like"/>
</dbReference>
<evidence type="ECO:0000256" key="5">
    <source>
        <dbReference type="PIRNR" id="PIRNR001365"/>
    </source>
</evidence>
<reference evidence="8 9" key="1">
    <citation type="submission" date="2019-06" db="EMBL/GenBank/DDBJ databases">
        <title>Sequencing the genomes of 1000 actinobacteria strains.</title>
        <authorList>
            <person name="Klenk H.-P."/>
        </authorList>
    </citation>
    <scope>NUCLEOTIDE SEQUENCE [LARGE SCALE GENOMIC DNA]</scope>
    <source>
        <strain evidence="8 9">DSM 25218</strain>
    </source>
</reference>
<keyword evidence="9" id="KW-1185">Reference proteome</keyword>
<dbReference type="PANTHER" id="PTHR12128">
    <property type="entry name" value="DIHYDRODIPICOLINATE SYNTHASE"/>
    <property type="match status" value="1"/>
</dbReference>
<evidence type="ECO:0000256" key="1">
    <source>
        <dbReference type="ARBA" id="ARBA00004496"/>
    </source>
</evidence>
<organism evidence="8 9">
    <name type="scientific">Nocardioides albertanoniae</name>
    <dbReference type="NCBI Taxonomy" id="1175486"/>
    <lineage>
        <taxon>Bacteria</taxon>
        <taxon>Bacillati</taxon>
        <taxon>Actinomycetota</taxon>
        <taxon>Actinomycetes</taxon>
        <taxon>Propionibacteriales</taxon>
        <taxon>Nocardioidaceae</taxon>
        <taxon>Nocardioides</taxon>
    </lineage>
</organism>
<feature type="binding site" evidence="7">
    <location>
        <position position="205"/>
    </location>
    <ligand>
        <name>pyruvate</name>
        <dbReference type="ChEBI" id="CHEBI:15361"/>
    </ligand>
</feature>
<dbReference type="RefSeq" id="WP_170225275.1">
    <property type="nucleotide sequence ID" value="NZ_VFOV01000001.1"/>
</dbReference>
<evidence type="ECO:0000256" key="3">
    <source>
        <dbReference type="ARBA" id="ARBA00023239"/>
    </source>
</evidence>
<dbReference type="Proteomes" id="UP000320209">
    <property type="component" value="Unassembled WGS sequence"/>
</dbReference>
<feature type="active site" description="Proton donor/acceptor" evidence="6">
    <location>
        <position position="136"/>
    </location>
</feature>
<sequence length="306" mass="32333">MSRLEIWAATPTPFDQDGRLDLSVIEAQAEHLHSAGVFGAFVVGTTGEYPSLTTQERRGLLEAWAAVRPDGFGLAAQVGSNDLAQAAELAAHATDHGVDLVAATAPFYGEAPRVELVVDHLARIAEAAGETPMCYYHIPSMTGSTHLPADVVTAARERIPTLAGVKFTDEDLIECDRTRATGVRVYFGRDELLPAGLAIGVEAVIGSLYNGLAPVAHRVVEAYDAGDPERAYELHRPFREIAAVAGRHGGLGFVKELMNRLGPDAGSPRTPWGPLDATAIAEVEALAARLRVAVEQAGQAGQAGQS</sequence>
<gene>
    <name evidence="8" type="ORF">FB381_4514</name>
</gene>
<dbReference type="GO" id="GO:0016829">
    <property type="term" value="F:lyase activity"/>
    <property type="evidence" value="ECO:0007669"/>
    <property type="project" value="UniProtKB-KW"/>
</dbReference>
<proteinExistence type="inferred from homology"/>
<protein>
    <submittedName>
        <fullName evidence="8">N-acetylneuraminate lyase</fullName>
    </submittedName>
</protein>
<keyword evidence="3 5" id="KW-0456">Lyase</keyword>
<feature type="binding site" evidence="7">
    <location>
        <position position="46"/>
    </location>
    <ligand>
        <name>pyruvate</name>
        <dbReference type="ChEBI" id="CHEBI:15361"/>
    </ligand>
</feature>
<dbReference type="InterPro" id="IPR013785">
    <property type="entry name" value="Aldolase_TIM"/>
</dbReference>
<evidence type="ECO:0000313" key="8">
    <source>
        <dbReference type="EMBL" id="TQL70576.1"/>
    </source>
</evidence>
<comment type="similarity">
    <text evidence="5">Belongs to the DapA family.</text>
</comment>
<dbReference type="SMART" id="SM01130">
    <property type="entry name" value="DHDPS"/>
    <property type="match status" value="1"/>
</dbReference>
<dbReference type="Gene3D" id="3.20.20.70">
    <property type="entry name" value="Aldolase class I"/>
    <property type="match status" value="1"/>
</dbReference>
<name>A0A543ADJ8_9ACTN</name>
<dbReference type="PRINTS" id="PR00146">
    <property type="entry name" value="DHPICSNTHASE"/>
</dbReference>
<evidence type="ECO:0000313" key="9">
    <source>
        <dbReference type="Proteomes" id="UP000320209"/>
    </source>
</evidence>
<keyword evidence="4" id="KW-0119">Carbohydrate metabolism</keyword>
<dbReference type="PANTHER" id="PTHR12128:SF21">
    <property type="entry name" value="N-ACETYLNEURAMINATE LYASE"/>
    <property type="match status" value="1"/>
</dbReference>
<feature type="active site" description="Schiff-base intermediate with substrate" evidence="6">
    <location>
        <position position="166"/>
    </location>
</feature>
<accession>A0A543ADJ8</accession>
<comment type="subcellular location">
    <subcellularLocation>
        <location evidence="1">Cytoplasm</location>
    </subcellularLocation>
</comment>
<dbReference type="GO" id="GO:0005737">
    <property type="term" value="C:cytoplasm"/>
    <property type="evidence" value="ECO:0007669"/>
    <property type="project" value="UniProtKB-SubCell"/>
</dbReference>
<evidence type="ECO:0000256" key="7">
    <source>
        <dbReference type="PIRSR" id="PIRSR001365-2"/>
    </source>
</evidence>
<dbReference type="Pfam" id="PF00701">
    <property type="entry name" value="DHDPS"/>
    <property type="match status" value="1"/>
</dbReference>
<evidence type="ECO:0000256" key="4">
    <source>
        <dbReference type="ARBA" id="ARBA00023277"/>
    </source>
</evidence>
<dbReference type="EMBL" id="VFOV01000001">
    <property type="protein sequence ID" value="TQL70576.1"/>
    <property type="molecule type" value="Genomic_DNA"/>
</dbReference>
<dbReference type="PIRSF" id="PIRSF001365">
    <property type="entry name" value="DHDPS"/>
    <property type="match status" value="1"/>
</dbReference>
<dbReference type="SUPFAM" id="SSF51569">
    <property type="entry name" value="Aldolase"/>
    <property type="match status" value="1"/>
</dbReference>
<evidence type="ECO:0000256" key="2">
    <source>
        <dbReference type="ARBA" id="ARBA00022490"/>
    </source>
</evidence>
<keyword evidence="2" id="KW-0963">Cytoplasm</keyword>
<evidence type="ECO:0000256" key="6">
    <source>
        <dbReference type="PIRSR" id="PIRSR001365-1"/>
    </source>
</evidence>
<dbReference type="AlphaFoldDB" id="A0A543ADJ8"/>
<comment type="caution">
    <text evidence="8">The sequence shown here is derived from an EMBL/GenBank/DDBJ whole genome shotgun (WGS) entry which is preliminary data.</text>
</comment>